<protein>
    <submittedName>
        <fullName evidence="1">Uncharacterized protein</fullName>
    </submittedName>
</protein>
<proteinExistence type="predicted"/>
<sequence length="129" mass="14667">MFRIVVLLEGEPSPKSQVLQPPQQVFFLDCNEFSSIQLQVSSEQLLCCWSRKASLQHDAATTVFDCEDGMFRVMYSVTFLPHMAFCLLVKKLHFILTCCSLATDVFLELSEAFTEQLDLYGNLITTSEL</sequence>
<accession>A0ABV0YU28</accession>
<organism evidence="1 2">
    <name type="scientific">Ameca splendens</name>
    <dbReference type="NCBI Taxonomy" id="208324"/>
    <lineage>
        <taxon>Eukaryota</taxon>
        <taxon>Metazoa</taxon>
        <taxon>Chordata</taxon>
        <taxon>Craniata</taxon>
        <taxon>Vertebrata</taxon>
        <taxon>Euteleostomi</taxon>
        <taxon>Actinopterygii</taxon>
        <taxon>Neopterygii</taxon>
        <taxon>Teleostei</taxon>
        <taxon>Neoteleostei</taxon>
        <taxon>Acanthomorphata</taxon>
        <taxon>Ovalentaria</taxon>
        <taxon>Atherinomorphae</taxon>
        <taxon>Cyprinodontiformes</taxon>
        <taxon>Goodeidae</taxon>
        <taxon>Ameca</taxon>
    </lineage>
</organism>
<gene>
    <name evidence="1" type="ORF">AMECASPLE_034310</name>
</gene>
<dbReference type="Proteomes" id="UP001469553">
    <property type="component" value="Unassembled WGS sequence"/>
</dbReference>
<comment type="caution">
    <text evidence="1">The sequence shown here is derived from an EMBL/GenBank/DDBJ whole genome shotgun (WGS) entry which is preliminary data.</text>
</comment>
<reference evidence="1 2" key="1">
    <citation type="submission" date="2021-06" db="EMBL/GenBank/DDBJ databases">
        <authorList>
            <person name="Palmer J.M."/>
        </authorList>
    </citation>
    <scope>NUCLEOTIDE SEQUENCE [LARGE SCALE GENOMIC DNA]</scope>
    <source>
        <strain evidence="1 2">AS_MEX2019</strain>
        <tissue evidence="1">Muscle</tissue>
    </source>
</reference>
<name>A0ABV0YU28_9TELE</name>
<evidence type="ECO:0000313" key="1">
    <source>
        <dbReference type="EMBL" id="MEQ2297388.1"/>
    </source>
</evidence>
<keyword evidence="2" id="KW-1185">Reference proteome</keyword>
<evidence type="ECO:0000313" key="2">
    <source>
        <dbReference type="Proteomes" id="UP001469553"/>
    </source>
</evidence>
<dbReference type="EMBL" id="JAHRIP010042449">
    <property type="protein sequence ID" value="MEQ2297388.1"/>
    <property type="molecule type" value="Genomic_DNA"/>
</dbReference>